<sequence>MKYSHATVKDVRSGFCLVLLAKDKQLKVQPEKTFFLSWVSAPILGEGDDFEGDEPFAWGSREFMRKLCIGKDVEYYVANTKTQGEYGAVKLEGEDVAQSAISQGWLQFSFLAVNR</sequence>
<evidence type="ECO:0000313" key="3">
    <source>
        <dbReference type="Proteomes" id="UP000327085"/>
    </source>
</evidence>
<gene>
    <name evidence="2" type="ORF">ALMOND_2B003858</name>
    <name evidence="1" type="ORF">L3X38_039693</name>
</gene>
<reference evidence="3" key="2">
    <citation type="journal article" date="2020" name="Plant J.">
        <title>Transposons played a major role in the diversification between the closely related almond and peach genomes: results from the almond genome sequence.</title>
        <authorList>
            <person name="Alioto T."/>
            <person name="Alexiou K.G."/>
            <person name="Bardil A."/>
            <person name="Barteri F."/>
            <person name="Castanera R."/>
            <person name="Cruz F."/>
            <person name="Dhingra A."/>
            <person name="Duval H."/>
            <person name="Fernandez I Marti A."/>
            <person name="Frias L."/>
            <person name="Galan B."/>
            <person name="Garcia J.L."/>
            <person name="Howad W."/>
            <person name="Gomez-Garrido J."/>
            <person name="Gut M."/>
            <person name="Julca I."/>
            <person name="Morata J."/>
            <person name="Puigdomenech P."/>
            <person name="Ribeca P."/>
            <person name="Rubio Cabetas M.J."/>
            <person name="Vlasova A."/>
            <person name="Wirthensohn M."/>
            <person name="Garcia-Mas J."/>
            <person name="Gabaldon T."/>
            <person name="Casacuberta J.M."/>
            <person name="Arus P."/>
        </authorList>
    </citation>
    <scope>NUCLEOTIDE SEQUENCE [LARGE SCALE GENOMIC DNA]</scope>
    <source>
        <strain evidence="3">cv. Texas</strain>
    </source>
</reference>
<dbReference type="InParanoid" id="A0A5E4E5V2"/>
<dbReference type="EMBL" id="JAJFAZ020000007">
    <property type="protein sequence ID" value="KAI5319985.1"/>
    <property type="molecule type" value="Genomic_DNA"/>
</dbReference>
<accession>A0A5E4E5V2</accession>
<organism evidence="2 3">
    <name type="scientific">Prunus dulcis</name>
    <name type="common">Almond</name>
    <name type="synonym">Amygdalus dulcis</name>
    <dbReference type="NCBI Taxonomy" id="3755"/>
    <lineage>
        <taxon>Eukaryota</taxon>
        <taxon>Viridiplantae</taxon>
        <taxon>Streptophyta</taxon>
        <taxon>Embryophyta</taxon>
        <taxon>Tracheophyta</taxon>
        <taxon>Spermatophyta</taxon>
        <taxon>Magnoliopsida</taxon>
        <taxon>eudicotyledons</taxon>
        <taxon>Gunneridae</taxon>
        <taxon>Pentapetalae</taxon>
        <taxon>rosids</taxon>
        <taxon>fabids</taxon>
        <taxon>Rosales</taxon>
        <taxon>Rosaceae</taxon>
        <taxon>Amygdaloideae</taxon>
        <taxon>Amygdaleae</taxon>
        <taxon>Prunus</taxon>
    </lineage>
</organism>
<name>A0A5E4E5V2_PRUDU</name>
<dbReference type="AlphaFoldDB" id="A0A5E4E5V2"/>
<dbReference type="Proteomes" id="UP000327085">
    <property type="component" value="Chromosome 7"/>
</dbReference>
<protein>
    <submittedName>
        <fullName evidence="2">PREDICTED: staphylococcal nuclease</fullName>
    </submittedName>
</protein>
<dbReference type="Gramene" id="VVA10140">
    <property type="protein sequence ID" value="VVA10140"/>
    <property type="gene ID" value="Prudul26B003858"/>
</dbReference>
<reference evidence="2" key="1">
    <citation type="submission" date="2019-07" db="EMBL/GenBank/DDBJ databases">
        <authorList>
            <person name="Alioto T."/>
            <person name="Alioto T."/>
            <person name="Gomez Garrido J."/>
        </authorList>
    </citation>
    <scope>NUCLEOTIDE SEQUENCE</scope>
</reference>
<reference evidence="1 4" key="3">
    <citation type="journal article" date="2022" name="G3 (Bethesda)">
        <title>Whole-genome sequence and methylome profiling of the almond [Prunus dulcis (Mill.) D.A. Webb] cultivar 'Nonpareil'.</title>
        <authorList>
            <person name="D'Amico-Willman K.M."/>
            <person name="Ouma W.Z."/>
            <person name="Meulia T."/>
            <person name="Sideli G.M."/>
            <person name="Gradziel T.M."/>
            <person name="Fresnedo-Ramirez J."/>
        </authorList>
    </citation>
    <scope>NUCLEOTIDE SEQUENCE [LARGE SCALE GENOMIC DNA]</scope>
    <source>
        <strain evidence="1">Clone GOH B32 T37-40</strain>
    </source>
</reference>
<dbReference type="EMBL" id="CABIKO010000002">
    <property type="protein sequence ID" value="VVA10140.1"/>
    <property type="molecule type" value="Genomic_DNA"/>
</dbReference>
<evidence type="ECO:0000313" key="2">
    <source>
        <dbReference type="EMBL" id="VVA10140.1"/>
    </source>
</evidence>
<proteinExistence type="predicted"/>
<keyword evidence="4" id="KW-1185">Reference proteome</keyword>
<dbReference type="Gene3D" id="2.40.50.90">
    <property type="match status" value="1"/>
</dbReference>
<dbReference type="Proteomes" id="UP001054821">
    <property type="component" value="Chromosome 7"/>
</dbReference>
<dbReference type="InterPro" id="IPR035437">
    <property type="entry name" value="SNase_OB-fold_sf"/>
</dbReference>
<dbReference type="OMA" id="WERVITI"/>
<dbReference type="SUPFAM" id="SSF50199">
    <property type="entry name" value="Staphylococcal nuclease"/>
    <property type="match status" value="1"/>
</dbReference>
<evidence type="ECO:0000313" key="4">
    <source>
        <dbReference type="Proteomes" id="UP001054821"/>
    </source>
</evidence>
<evidence type="ECO:0000313" key="1">
    <source>
        <dbReference type="EMBL" id="KAI5319985.1"/>
    </source>
</evidence>